<accession>A0ACC0WSY2</accession>
<dbReference type="Proteomes" id="UP001163321">
    <property type="component" value="Chromosome 1"/>
</dbReference>
<sequence>MNLSRRDNDCNSPRRIICRRKFRIYREVLASNNKKEWKSGIERKKREKLIRFNASLVGRGFSQTFGIDFDEAYSPVANMASI</sequence>
<evidence type="ECO:0000313" key="1">
    <source>
        <dbReference type="EMBL" id="KAI9920988.1"/>
    </source>
</evidence>
<proteinExistence type="predicted"/>
<gene>
    <name evidence="1" type="ORF">PsorP6_001507</name>
</gene>
<comment type="caution">
    <text evidence="1">The sequence shown here is derived from an EMBL/GenBank/DDBJ whole genome shotgun (WGS) entry which is preliminary data.</text>
</comment>
<keyword evidence="2" id="KW-1185">Reference proteome</keyword>
<dbReference type="EMBL" id="CM047580">
    <property type="protein sequence ID" value="KAI9920988.1"/>
    <property type="molecule type" value="Genomic_DNA"/>
</dbReference>
<protein>
    <submittedName>
        <fullName evidence="1">Uncharacterized protein</fullName>
    </submittedName>
</protein>
<name>A0ACC0WSY2_9STRA</name>
<evidence type="ECO:0000313" key="2">
    <source>
        <dbReference type="Proteomes" id="UP001163321"/>
    </source>
</evidence>
<organism evidence="1 2">
    <name type="scientific">Peronosclerospora sorghi</name>
    <dbReference type="NCBI Taxonomy" id="230839"/>
    <lineage>
        <taxon>Eukaryota</taxon>
        <taxon>Sar</taxon>
        <taxon>Stramenopiles</taxon>
        <taxon>Oomycota</taxon>
        <taxon>Peronosporomycetes</taxon>
        <taxon>Peronosporales</taxon>
        <taxon>Peronosporaceae</taxon>
        <taxon>Peronosclerospora</taxon>
    </lineage>
</organism>
<reference evidence="1 2" key="1">
    <citation type="journal article" date="2022" name="bioRxiv">
        <title>The genome of the oomycete Peronosclerospora sorghi, a cosmopolitan pathogen of maize and sorghum, is inflated with dispersed pseudogenes.</title>
        <authorList>
            <person name="Fletcher K."/>
            <person name="Martin F."/>
            <person name="Isakeit T."/>
            <person name="Cavanaugh K."/>
            <person name="Magill C."/>
            <person name="Michelmore R."/>
        </authorList>
    </citation>
    <scope>NUCLEOTIDE SEQUENCE [LARGE SCALE GENOMIC DNA]</scope>
    <source>
        <strain evidence="1">P6</strain>
    </source>
</reference>